<comment type="caution">
    <text evidence="4">The sequence shown here is derived from an EMBL/GenBank/DDBJ whole genome shotgun (WGS) entry which is preliminary data.</text>
</comment>
<keyword evidence="5" id="KW-1185">Reference proteome</keyword>
<comment type="similarity">
    <text evidence="1">Belongs to the bacterial solute-binding protein 1 family.</text>
</comment>
<dbReference type="PANTHER" id="PTHR30061">
    <property type="entry name" value="MALTOSE-BINDING PERIPLASMIC PROTEIN"/>
    <property type="match status" value="1"/>
</dbReference>
<reference evidence="4 5" key="1">
    <citation type="submission" date="2020-08" db="EMBL/GenBank/DDBJ databases">
        <title>Genome public.</title>
        <authorList>
            <person name="Liu C."/>
            <person name="Sun Q."/>
        </authorList>
    </citation>
    <scope>NUCLEOTIDE SEQUENCE [LARGE SCALE GENOMIC DNA]</scope>
    <source>
        <strain evidence="4 5">NSJ-46</strain>
    </source>
</reference>
<dbReference type="RefSeq" id="WP_249308648.1">
    <property type="nucleotide sequence ID" value="NZ_JACRSZ010000009.1"/>
</dbReference>
<protein>
    <submittedName>
        <fullName evidence="4">Extracellular solute-binding protein</fullName>
    </submittedName>
</protein>
<gene>
    <name evidence="4" type="ORF">H8716_10145</name>
</gene>
<evidence type="ECO:0000313" key="4">
    <source>
        <dbReference type="EMBL" id="MBC8573438.1"/>
    </source>
</evidence>
<dbReference type="PANTHER" id="PTHR30061:SF50">
    <property type="entry name" value="MALTOSE_MALTODEXTRIN-BINDING PERIPLASMIC PROTEIN"/>
    <property type="match status" value="1"/>
</dbReference>
<dbReference type="PROSITE" id="PS01037">
    <property type="entry name" value="SBP_BACTERIAL_1"/>
    <property type="match status" value="1"/>
</dbReference>
<dbReference type="Gene3D" id="3.40.190.10">
    <property type="entry name" value="Periplasmic binding protein-like II"/>
    <property type="match status" value="1"/>
</dbReference>
<proteinExistence type="inferred from homology"/>
<dbReference type="InterPro" id="IPR006059">
    <property type="entry name" value="SBP"/>
</dbReference>
<dbReference type="InterPro" id="IPR006061">
    <property type="entry name" value="SBP_1_CS"/>
</dbReference>
<evidence type="ECO:0000256" key="2">
    <source>
        <dbReference type="ARBA" id="ARBA00022448"/>
    </source>
</evidence>
<accession>A0ABR7NAL6</accession>
<evidence type="ECO:0000313" key="5">
    <source>
        <dbReference type="Proteomes" id="UP000657421"/>
    </source>
</evidence>
<organism evidence="4 5">
    <name type="scientific">Jingyaoa shaoxingensis</name>
    <dbReference type="NCBI Taxonomy" id="2763671"/>
    <lineage>
        <taxon>Bacteria</taxon>
        <taxon>Bacillati</taxon>
        <taxon>Bacillota</taxon>
        <taxon>Clostridia</taxon>
        <taxon>Lachnospirales</taxon>
        <taxon>Lachnospiraceae</taxon>
        <taxon>Jingyaoa</taxon>
    </lineage>
</organism>
<dbReference type="EMBL" id="JACRSZ010000009">
    <property type="protein sequence ID" value="MBC8573438.1"/>
    <property type="molecule type" value="Genomic_DNA"/>
</dbReference>
<dbReference type="Proteomes" id="UP000657421">
    <property type="component" value="Unassembled WGS sequence"/>
</dbReference>
<evidence type="ECO:0000256" key="1">
    <source>
        <dbReference type="ARBA" id="ARBA00008520"/>
    </source>
</evidence>
<keyword evidence="3" id="KW-0732">Signal</keyword>
<dbReference type="Pfam" id="PF13416">
    <property type="entry name" value="SBP_bac_8"/>
    <property type="match status" value="1"/>
</dbReference>
<evidence type="ECO:0000256" key="3">
    <source>
        <dbReference type="ARBA" id="ARBA00022729"/>
    </source>
</evidence>
<dbReference type="SUPFAM" id="SSF53850">
    <property type="entry name" value="Periplasmic binding protein-like II"/>
    <property type="match status" value="1"/>
</dbReference>
<sequence>MKVKYMFAASITVLLLALVIVYCSFQKQGNARDSYTEEKEKTIQVLVSDEVCTGQKELEDIAEKFSEEKEGTEVHIEWADREDIKKKVCVGANDEKQPDLVICSNKEISGFMEMGLLQEISSKELIESLYSETIYSGLWQSAMSDGKHYGIPFTVDPYVLYYNSDYFEKKNLQKPESWEEIMEICASIREPGFYGISFGIRRSGDASDFFDCLLYSCGGNYYSLDSEPGKMAINYLDELKRRGYFSKDAINNSSKDAAANFKEGKAAMFLAPLSMAAYLNEGSGSVKFAISPSPSAIKEGYALTGNSLGILDEEDGLTQEFITYLYETQQRKQILTCTGTLPVFECEQNISVTDRELSDIFYKNGVVLPNYNSWFETSSILSEYVYKVLALRNINLDKNASELQDKIRVAIMG</sequence>
<name>A0ABR7NAL6_9FIRM</name>
<keyword evidence="2" id="KW-0813">Transport</keyword>